<dbReference type="Proteomes" id="UP000253740">
    <property type="component" value="Unassembled WGS sequence"/>
</dbReference>
<evidence type="ECO:0000313" key="1">
    <source>
        <dbReference type="EMBL" id="GAP64836.1"/>
    </source>
</evidence>
<accession>A0A0K8QJG4</accession>
<sequence>MPPLTCGIERRIMKTELFFLRSLLLVCATVAGLALSGMVRSSEVRPLAAAQPQAAHAAPAGGGDAGAVACPDRIRDYVICP</sequence>
<name>A0A0K8QJG4_9GAMM</name>
<keyword evidence="2" id="KW-1185">Reference proteome</keyword>
<reference evidence="1" key="1">
    <citation type="submission" date="2015-08" db="EMBL/GenBank/DDBJ databases">
        <title>Complete DNA Sequence of Pseudomonas syringae pv. actinidiae, the Causal Agent of Kiwifruit Canker Disease.</title>
        <authorList>
            <person name="Rikkerink E.H.A."/>
            <person name="Fineran P.C."/>
        </authorList>
    </citation>
    <scope>NUCLEOTIDE SEQUENCE</scope>
    <source>
        <strain evidence="1">SkMP5</strain>
    </source>
</reference>
<dbReference type="STRING" id="1475481.GCA_000953855_00119"/>
<dbReference type="EMBL" id="DF970134">
    <property type="protein sequence ID" value="GAP64836.1"/>
    <property type="molecule type" value="Genomic_DNA"/>
</dbReference>
<protein>
    <submittedName>
        <fullName evidence="1">Uncharacterized protein</fullName>
    </submittedName>
</protein>
<dbReference type="AlphaFoldDB" id="A0A0K8QJG4"/>
<organism evidence="1">
    <name type="scientific">Mizugakiibacter sediminis</name>
    <dbReference type="NCBI Taxonomy" id="1475481"/>
    <lineage>
        <taxon>Bacteria</taxon>
        <taxon>Pseudomonadati</taxon>
        <taxon>Pseudomonadota</taxon>
        <taxon>Gammaproteobacteria</taxon>
        <taxon>Lysobacterales</taxon>
        <taxon>Rhodanobacteraceae</taxon>
        <taxon>Mizugakiibacter</taxon>
    </lineage>
</organism>
<evidence type="ECO:0000313" key="2">
    <source>
        <dbReference type="Proteomes" id="UP000253740"/>
    </source>
</evidence>
<gene>
    <name evidence="1" type="ORF">MBSD_n0118</name>
</gene>
<proteinExistence type="predicted"/>